<keyword evidence="1" id="KW-1133">Transmembrane helix</keyword>
<keyword evidence="1" id="KW-0472">Membrane</keyword>
<gene>
    <name evidence="2" type="ORF">Cvel_28496</name>
</gene>
<dbReference type="AlphaFoldDB" id="A0A0G4HKE1"/>
<proteinExistence type="predicted"/>
<organism evidence="2">
    <name type="scientific">Chromera velia CCMP2878</name>
    <dbReference type="NCBI Taxonomy" id="1169474"/>
    <lineage>
        <taxon>Eukaryota</taxon>
        <taxon>Sar</taxon>
        <taxon>Alveolata</taxon>
        <taxon>Colpodellida</taxon>
        <taxon>Chromeraceae</taxon>
        <taxon>Chromera</taxon>
    </lineage>
</organism>
<sequence length="105" mass="11798">MSRNSSSLCVVSVGLLEFHEGIEVNLGDLHRNLRSIGKGGVYDMLGVLICRDYLRIGRIFHFRSVLSMFVSLTLVLLFLLVLLLLAHVAFVLLLLDLGFYLIHVL</sequence>
<dbReference type="VEuPathDB" id="CryptoDB:Cvel_28496"/>
<reference evidence="2" key="1">
    <citation type="submission" date="2014-11" db="EMBL/GenBank/DDBJ databases">
        <authorList>
            <person name="Otto D Thomas"/>
            <person name="Naeem Raeece"/>
        </authorList>
    </citation>
    <scope>NUCLEOTIDE SEQUENCE</scope>
</reference>
<protein>
    <submittedName>
        <fullName evidence="2">Uncharacterized protein</fullName>
    </submittedName>
</protein>
<accession>A0A0G4HKE1</accession>
<evidence type="ECO:0000313" key="2">
    <source>
        <dbReference type="EMBL" id="CEM44656.1"/>
    </source>
</evidence>
<keyword evidence="1" id="KW-0812">Transmembrane</keyword>
<name>A0A0G4HKE1_9ALVE</name>
<evidence type="ECO:0000256" key="1">
    <source>
        <dbReference type="SAM" id="Phobius"/>
    </source>
</evidence>
<dbReference type="EMBL" id="CDMZ01002980">
    <property type="protein sequence ID" value="CEM44656.1"/>
    <property type="molecule type" value="Genomic_DNA"/>
</dbReference>
<feature type="transmembrane region" description="Helical" evidence="1">
    <location>
        <begin position="65"/>
        <end position="95"/>
    </location>
</feature>